<dbReference type="AlphaFoldDB" id="A0A9P6VVS3"/>
<feature type="domain" description="Tetrapyrrole biosynthesis uroporphyrinogen III synthase" evidence="2">
    <location>
        <begin position="51"/>
        <end position="266"/>
    </location>
</feature>
<dbReference type="PANTHER" id="PTHR12390">
    <property type="entry name" value="UROPORPHYRINOGEN III SYNTHASE"/>
    <property type="match status" value="1"/>
</dbReference>
<feature type="region of interest" description="Disordered" evidence="1">
    <location>
        <begin position="269"/>
        <end position="305"/>
    </location>
</feature>
<comment type="caution">
    <text evidence="3">The sequence shown here is derived from an EMBL/GenBank/DDBJ whole genome shotgun (WGS) entry which is preliminary data.</text>
</comment>
<dbReference type="GO" id="GO:0006780">
    <property type="term" value="P:uroporphyrinogen III biosynthetic process"/>
    <property type="evidence" value="ECO:0007669"/>
    <property type="project" value="InterPro"/>
</dbReference>
<sequence length="353" mass="38275">MAEPPKKRQRRHLVLVRTPKHPLEKDPYHLAARLAAQQPEQNDADLELHHLAILETQFCNQDKLRSAVEQVHAAAAADSDPPTWDGVVMTSARSVEAYCAAQRDLAHSADRPLPAPSIPFFVVGHPTCTALQRAPCPPCQEQVFGAEESGTGERLAEYIVQHFHAAQSGEPTSSMKKRPRLLYLTGDKNRDTIPRRLAAGNIDFDPLQVYSTSPSPAFATNLDAVLAGVEATAAGGTEEDEGNDEQVWFALFSPSGAAECLAEMRKRRLIPPSPTSTPSHPTTNGSHPFPSESDSPSPTPSNPDYSHLAARIRFAAIGPVTEQFLHEQALPVHAVAEKPEPSALLEAVLRATT</sequence>
<accession>A0A9P6VVS3</accession>
<evidence type="ECO:0000256" key="1">
    <source>
        <dbReference type="SAM" id="MobiDB-lite"/>
    </source>
</evidence>
<protein>
    <recommendedName>
        <fullName evidence="2">Tetrapyrrole biosynthesis uroporphyrinogen III synthase domain-containing protein</fullName>
    </recommendedName>
</protein>
<dbReference type="PANTHER" id="PTHR12390:SF0">
    <property type="entry name" value="UROPORPHYRINOGEN-III SYNTHASE"/>
    <property type="match status" value="1"/>
</dbReference>
<dbReference type="EMBL" id="PUHQ01000099">
    <property type="protein sequence ID" value="KAG0656375.1"/>
    <property type="molecule type" value="Genomic_DNA"/>
</dbReference>
<organism evidence="3 4">
    <name type="scientific">Rhodotorula mucilaginosa</name>
    <name type="common">Yeast</name>
    <name type="synonym">Rhodotorula rubra</name>
    <dbReference type="NCBI Taxonomy" id="5537"/>
    <lineage>
        <taxon>Eukaryota</taxon>
        <taxon>Fungi</taxon>
        <taxon>Dikarya</taxon>
        <taxon>Basidiomycota</taxon>
        <taxon>Pucciniomycotina</taxon>
        <taxon>Microbotryomycetes</taxon>
        <taxon>Sporidiobolales</taxon>
        <taxon>Sporidiobolaceae</taxon>
        <taxon>Rhodotorula</taxon>
    </lineage>
</organism>
<feature type="compositionally biased region" description="Low complexity" evidence="1">
    <location>
        <begin position="276"/>
        <end position="296"/>
    </location>
</feature>
<dbReference type="OrthoDB" id="5595751at2759"/>
<dbReference type="Proteomes" id="UP000777482">
    <property type="component" value="Unassembled WGS sequence"/>
</dbReference>
<gene>
    <name evidence="3" type="ORF">C6P46_007159</name>
</gene>
<dbReference type="GO" id="GO:0005829">
    <property type="term" value="C:cytosol"/>
    <property type="evidence" value="ECO:0007669"/>
    <property type="project" value="TreeGrafter"/>
</dbReference>
<dbReference type="SUPFAM" id="SSF69618">
    <property type="entry name" value="HemD-like"/>
    <property type="match status" value="1"/>
</dbReference>
<evidence type="ECO:0000259" key="2">
    <source>
        <dbReference type="Pfam" id="PF02602"/>
    </source>
</evidence>
<name>A0A9P6VVS3_RHOMI</name>
<proteinExistence type="predicted"/>
<dbReference type="InterPro" id="IPR003754">
    <property type="entry name" value="4pyrrol_synth_uPrphyn_synth"/>
</dbReference>
<reference evidence="3 4" key="1">
    <citation type="submission" date="2020-11" db="EMBL/GenBank/DDBJ databases">
        <title>Kefir isolates.</title>
        <authorList>
            <person name="Marcisauskas S."/>
            <person name="Kim Y."/>
            <person name="Blasche S."/>
        </authorList>
    </citation>
    <scope>NUCLEOTIDE SEQUENCE [LARGE SCALE GENOMIC DNA]</scope>
    <source>
        <strain evidence="3 4">KR</strain>
    </source>
</reference>
<dbReference type="Gene3D" id="3.40.50.10090">
    <property type="match status" value="2"/>
</dbReference>
<dbReference type="Pfam" id="PF02602">
    <property type="entry name" value="HEM4"/>
    <property type="match status" value="1"/>
</dbReference>
<evidence type="ECO:0000313" key="3">
    <source>
        <dbReference type="EMBL" id="KAG0656375.1"/>
    </source>
</evidence>
<evidence type="ECO:0000313" key="4">
    <source>
        <dbReference type="Proteomes" id="UP000777482"/>
    </source>
</evidence>
<dbReference type="InterPro" id="IPR039793">
    <property type="entry name" value="UROS/Hem4"/>
</dbReference>
<dbReference type="GO" id="GO:0004852">
    <property type="term" value="F:uroporphyrinogen-III synthase activity"/>
    <property type="evidence" value="ECO:0007669"/>
    <property type="project" value="InterPro"/>
</dbReference>
<dbReference type="CDD" id="cd06578">
    <property type="entry name" value="HemD"/>
    <property type="match status" value="1"/>
</dbReference>
<keyword evidence="4" id="KW-1185">Reference proteome</keyword>
<dbReference type="InterPro" id="IPR036108">
    <property type="entry name" value="4pyrrol_syn_uPrphyn_synt_sf"/>
</dbReference>